<gene>
    <name evidence="1" type="ORF">AFUS01_LOCUS3387</name>
</gene>
<sequence length="156" mass="17557">MVFYAYPLPHPFPRVWMKKSSQIITHKIQFLVTNNPYILSSCRIHQSPSPQYLPHGHGHFYQVPRLNEPIIRIKRGHTNLSILVVVGRVGHLKMPRHFGQAFTGCSILGIYGPQHMCLALKAFMGLHLSQISILSKKLMSQEPSGVDLWGGPPLSG</sequence>
<keyword evidence="2" id="KW-1185">Reference proteome</keyword>
<evidence type="ECO:0000313" key="2">
    <source>
        <dbReference type="Proteomes" id="UP000708208"/>
    </source>
</evidence>
<dbReference type="Proteomes" id="UP000708208">
    <property type="component" value="Unassembled WGS sequence"/>
</dbReference>
<protein>
    <submittedName>
        <fullName evidence="1">Uncharacterized protein</fullName>
    </submittedName>
</protein>
<accession>A0A8J2JBT1</accession>
<name>A0A8J2JBT1_9HEXA</name>
<proteinExistence type="predicted"/>
<reference evidence="1" key="1">
    <citation type="submission" date="2021-06" db="EMBL/GenBank/DDBJ databases">
        <authorList>
            <person name="Hodson N. C."/>
            <person name="Mongue J. A."/>
            <person name="Jaron S. K."/>
        </authorList>
    </citation>
    <scope>NUCLEOTIDE SEQUENCE</scope>
</reference>
<comment type="caution">
    <text evidence="1">The sequence shown here is derived from an EMBL/GenBank/DDBJ whole genome shotgun (WGS) entry which is preliminary data.</text>
</comment>
<evidence type="ECO:0000313" key="1">
    <source>
        <dbReference type="EMBL" id="CAG7689050.1"/>
    </source>
</evidence>
<dbReference type="EMBL" id="CAJVCH010020338">
    <property type="protein sequence ID" value="CAG7689050.1"/>
    <property type="molecule type" value="Genomic_DNA"/>
</dbReference>
<dbReference type="AlphaFoldDB" id="A0A8J2JBT1"/>
<organism evidence="1 2">
    <name type="scientific">Allacma fusca</name>
    <dbReference type="NCBI Taxonomy" id="39272"/>
    <lineage>
        <taxon>Eukaryota</taxon>
        <taxon>Metazoa</taxon>
        <taxon>Ecdysozoa</taxon>
        <taxon>Arthropoda</taxon>
        <taxon>Hexapoda</taxon>
        <taxon>Collembola</taxon>
        <taxon>Symphypleona</taxon>
        <taxon>Sminthuridae</taxon>
        <taxon>Allacma</taxon>
    </lineage>
</organism>